<name>A0A2A4T9P6_9DELT</name>
<feature type="compositionally biased region" description="Basic residues" evidence="1">
    <location>
        <begin position="20"/>
        <end position="33"/>
    </location>
</feature>
<evidence type="ECO:0000313" key="2">
    <source>
        <dbReference type="EMBL" id="PCI30039.1"/>
    </source>
</evidence>
<proteinExistence type="predicted"/>
<comment type="caution">
    <text evidence="2">The sequence shown here is derived from an EMBL/GenBank/DDBJ whole genome shotgun (WGS) entry which is preliminary data.</text>
</comment>
<reference evidence="3" key="1">
    <citation type="submission" date="2017-08" db="EMBL/GenBank/DDBJ databases">
        <title>A dynamic microbial community with high functional redundancy inhabits the cold, oxic subseafloor aquifer.</title>
        <authorList>
            <person name="Tully B.J."/>
            <person name="Wheat C.G."/>
            <person name="Glazer B.T."/>
            <person name="Huber J.A."/>
        </authorList>
    </citation>
    <scope>NUCLEOTIDE SEQUENCE [LARGE SCALE GENOMIC DNA]</scope>
</reference>
<evidence type="ECO:0008006" key="4">
    <source>
        <dbReference type="Google" id="ProtNLM"/>
    </source>
</evidence>
<accession>A0A2A4T9P6</accession>
<sequence length="944" mass="109665">MKLKDLFFHKKSKKADQKGRASRLKSSQNKKQKSVPSPAPRREDRVCQIFRQGIELNSNLLTRLRTEAQDGATFFREYNESRIKLAFDAFDLPMRYALFEIIFLLNINDKRFKSWSFTKFQDGNRGEQNEGEELIADIYVEGGPFGVKGIEQVSQIFHKEFNLYCQKTFGESPLPVNDPNPPIDGIYSIGSIGTIGHKPITSDLDLEVQYDLTPFLFEAGKWDDSLLTNALKTERNYLIERYLQKRGLPTTEKLKPEQRKKISAFFTQHIAKNYPCLFHQLISKKHDFVRDIEQEKEGKVRNKLIQEVIKLMKRNLELTSSAAIKEQENLLKQRITKVQDYVQRKFPEAEVYLFPFSVSDFRRGYFGSTLESKESSGGAYELILNYDTLMPGIFFTSSIPIHFLIPPEINNNLQQCEKLIDYLRFQLLDFYGPYCHQLTHQGHTPNLDINYVAKHYTAVYWEAFKASSGNLPKATLNLLRYEMLLEGQVGKTIIQLIKEPYLLDEFVTNQNGATEDEAGENFSPASLLQLEEEFPLLHRDPWWLRYKALKIAYSIPGLIAELPADQTVNISDLLDVSFALHVRVSDVFRTPGDSRKFDSHREQVLIKFLAVAFPEFSARRNQLHAIFIGDVQTVNEYEVNLRTIFQNSVERIHQKIAKLKLQGDETSSKEFEIWFHYYLKSFKPMPNVVQRSILNHLQTPRGRLQIGFKGVDGWFFRSLQKGSSAGKRFQSDILSMLPNETLLLEKTGFLQGLVYCVINGYYGIFNKGRLDETKTIVEFDRRFSHLENDVDNNYAYVRPDQIDRIMTKILAVMKPLKVSYLDCIRTERKIQDVMIFLNLLKFGELAILYRDNLNTIFVDRLEVPGFDQQVKEFINSAEAMFRVRILHQVLKLFFKDKEIDPAQVNLTTWVNLNSVESSQSMTKNKEREQDLAEKFKKIILKKFA</sequence>
<evidence type="ECO:0000256" key="1">
    <source>
        <dbReference type="SAM" id="MobiDB-lite"/>
    </source>
</evidence>
<feature type="compositionally biased region" description="Basic and acidic residues" evidence="1">
    <location>
        <begin position="1"/>
        <end position="19"/>
    </location>
</feature>
<evidence type="ECO:0000313" key="3">
    <source>
        <dbReference type="Proteomes" id="UP000218113"/>
    </source>
</evidence>
<protein>
    <recommendedName>
        <fullName evidence="4">Adenylate cyclase class-I N-terminal domain-containing protein</fullName>
    </recommendedName>
</protein>
<dbReference type="EMBL" id="NVSR01000008">
    <property type="protein sequence ID" value="PCI30039.1"/>
    <property type="molecule type" value="Genomic_DNA"/>
</dbReference>
<dbReference type="AlphaFoldDB" id="A0A2A4T9P6"/>
<organism evidence="2 3">
    <name type="scientific">SAR324 cluster bacterium</name>
    <dbReference type="NCBI Taxonomy" id="2024889"/>
    <lineage>
        <taxon>Bacteria</taxon>
        <taxon>Deltaproteobacteria</taxon>
        <taxon>SAR324 cluster</taxon>
    </lineage>
</organism>
<gene>
    <name evidence="2" type="ORF">COB67_02915</name>
</gene>
<dbReference type="Proteomes" id="UP000218113">
    <property type="component" value="Unassembled WGS sequence"/>
</dbReference>
<feature type="region of interest" description="Disordered" evidence="1">
    <location>
        <begin position="1"/>
        <end position="42"/>
    </location>
</feature>